<dbReference type="InterPro" id="IPR027417">
    <property type="entry name" value="P-loop_NTPase"/>
</dbReference>
<protein>
    <recommendedName>
        <fullName evidence="5">AIG1-type G domain-containing protein</fullName>
    </recommendedName>
</protein>
<evidence type="ECO:0000256" key="3">
    <source>
        <dbReference type="ARBA" id="ARBA00023134"/>
    </source>
</evidence>
<dbReference type="FunFam" id="3.40.50.300:FF:000840">
    <property type="entry name" value="Immune-associated nucleotide-binding protein 9"/>
    <property type="match status" value="1"/>
</dbReference>
<keyword evidence="4" id="KW-1133">Transmembrane helix</keyword>
<evidence type="ECO:0000256" key="2">
    <source>
        <dbReference type="ARBA" id="ARBA00022741"/>
    </source>
</evidence>
<dbReference type="InterPro" id="IPR006703">
    <property type="entry name" value="G_AIG1"/>
</dbReference>
<dbReference type="PANTHER" id="PTHR10903">
    <property type="entry name" value="GTPASE, IMAP FAMILY MEMBER-RELATED"/>
    <property type="match status" value="1"/>
</dbReference>
<gene>
    <name evidence="6" type="ORF">GSLYS_00000051001</name>
</gene>
<dbReference type="EMBL" id="CAXITT010000001">
    <property type="protein sequence ID" value="CAL1525874.1"/>
    <property type="molecule type" value="Genomic_DNA"/>
</dbReference>
<dbReference type="Gene3D" id="3.40.50.300">
    <property type="entry name" value="P-loop containing nucleotide triphosphate hydrolases"/>
    <property type="match status" value="1"/>
</dbReference>
<dbReference type="Proteomes" id="UP001497497">
    <property type="component" value="Unassembled WGS sequence"/>
</dbReference>
<sequence>MASEDSRLVFLLVGKTGTGKSATGNSILGSCAFKCSDDGTSVTSEISFSSVARQGYTLTVVDAPGVMDTSVDSTEAKWKSCREMIHAMSICPTSGKLAILLVLKYGERFTEENRATVRILKSIFGEENLWKSCVIIFTHGDLFDVNYDGEKCFEDWLREQSRELGKIIENCRFKCVLFDNKAKFPVKQEEQLKQLMDFVDQLDQGYTKDIFDEAKKQQNRLELEGLLPKLVVEFQSEINSLIANINSTVITSDSRDEVMKLEDLVNHLLARINEMDDPEKIFYDSDETRLLENIRSEVECLIPKISLMKDTVQIMKKVDLLISNVEQIINVIDQANPRDEGMPSCLRQIETKAGALWLKIAQEKLSPPFSSRLDLTISLAEQKLTRLRDDVELAEKARKLNLKIVGLQDEVTNQTIPTLVSTFTAFAERADHILAEINAESLQPHDKADLLERITDLKTKIDNLKIDNDMNIGWTSTSVITGVISVFTAFIPIVGIPITVGLNVAPVVGQIIHRAAERSRRQSEAEKQKK</sequence>
<keyword evidence="4" id="KW-0472">Membrane</keyword>
<dbReference type="PROSITE" id="PS51257">
    <property type="entry name" value="PROKAR_LIPOPROTEIN"/>
    <property type="match status" value="1"/>
</dbReference>
<accession>A0AAV2H0T2</accession>
<keyword evidence="4" id="KW-0812">Transmembrane</keyword>
<dbReference type="AlphaFoldDB" id="A0AAV2H0T2"/>
<organism evidence="6 7">
    <name type="scientific">Lymnaea stagnalis</name>
    <name type="common">Great pond snail</name>
    <name type="synonym">Helix stagnalis</name>
    <dbReference type="NCBI Taxonomy" id="6523"/>
    <lineage>
        <taxon>Eukaryota</taxon>
        <taxon>Metazoa</taxon>
        <taxon>Spiralia</taxon>
        <taxon>Lophotrochozoa</taxon>
        <taxon>Mollusca</taxon>
        <taxon>Gastropoda</taxon>
        <taxon>Heterobranchia</taxon>
        <taxon>Euthyneura</taxon>
        <taxon>Panpulmonata</taxon>
        <taxon>Hygrophila</taxon>
        <taxon>Lymnaeoidea</taxon>
        <taxon>Lymnaeidae</taxon>
        <taxon>Lymnaea</taxon>
    </lineage>
</organism>
<reference evidence="6 7" key="1">
    <citation type="submission" date="2024-04" db="EMBL/GenBank/DDBJ databases">
        <authorList>
            <consortium name="Genoscope - CEA"/>
            <person name="William W."/>
        </authorList>
    </citation>
    <scope>NUCLEOTIDE SEQUENCE [LARGE SCALE GENOMIC DNA]</scope>
</reference>
<dbReference type="PROSITE" id="PS51720">
    <property type="entry name" value="G_AIG1"/>
    <property type="match status" value="1"/>
</dbReference>
<dbReference type="InterPro" id="IPR045058">
    <property type="entry name" value="GIMA/IAN/Toc"/>
</dbReference>
<keyword evidence="3" id="KW-0342">GTP-binding</keyword>
<proteinExistence type="inferred from homology"/>
<dbReference type="Pfam" id="PF04548">
    <property type="entry name" value="AIG1"/>
    <property type="match status" value="1"/>
</dbReference>
<name>A0AAV2H0T2_LYMST</name>
<keyword evidence="7" id="KW-1185">Reference proteome</keyword>
<dbReference type="SUPFAM" id="SSF52540">
    <property type="entry name" value="P-loop containing nucleoside triphosphate hydrolases"/>
    <property type="match status" value="1"/>
</dbReference>
<feature type="transmembrane region" description="Helical" evidence="4">
    <location>
        <begin position="486"/>
        <end position="512"/>
    </location>
</feature>
<dbReference type="GO" id="GO:0005525">
    <property type="term" value="F:GTP binding"/>
    <property type="evidence" value="ECO:0007669"/>
    <property type="project" value="UniProtKB-KW"/>
</dbReference>
<evidence type="ECO:0000259" key="5">
    <source>
        <dbReference type="PROSITE" id="PS51720"/>
    </source>
</evidence>
<evidence type="ECO:0000313" key="7">
    <source>
        <dbReference type="Proteomes" id="UP001497497"/>
    </source>
</evidence>
<evidence type="ECO:0000313" key="6">
    <source>
        <dbReference type="EMBL" id="CAL1525874.1"/>
    </source>
</evidence>
<keyword evidence="2" id="KW-0547">Nucleotide-binding</keyword>
<dbReference type="PANTHER" id="PTHR10903:SF184">
    <property type="entry name" value="GTP-BINDING PROTEIN A"/>
    <property type="match status" value="1"/>
</dbReference>
<comment type="similarity">
    <text evidence="1">Belongs to the TRAFAC class TrmE-Era-EngA-EngB-Septin-like GTPase superfamily. AIG1/Toc34/Toc159-like paraseptin GTPase family. IAN subfamily.</text>
</comment>
<evidence type="ECO:0000256" key="1">
    <source>
        <dbReference type="ARBA" id="ARBA00008535"/>
    </source>
</evidence>
<feature type="domain" description="AIG1-type G" evidence="5">
    <location>
        <begin position="5"/>
        <end position="215"/>
    </location>
</feature>
<comment type="caution">
    <text evidence="6">The sequence shown here is derived from an EMBL/GenBank/DDBJ whole genome shotgun (WGS) entry which is preliminary data.</text>
</comment>
<evidence type="ECO:0000256" key="4">
    <source>
        <dbReference type="SAM" id="Phobius"/>
    </source>
</evidence>